<proteinExistence type="predicted"/>
<dbReference type="HOGENOM" id="CLU_1054869_0_0_1"/>
<dbReference type="InParanoid" id="A7STM5"/>
<evidence type="ECO:0000313" key="1">
    <source>
        <dbReference type="EMBL" id="EDO32928.1"/>
    </source>
</evidence>
<evidence type="ECO:0008006" key="3">
    <source>
        <dbReference type="Google" id="ProtNLM"/>
    </source>
</evidence>
<evidence type="ECO:0000313" key="2">
    <source>
        <dbReference type="Proteomes" id="UP000001593"/>
    </source>
</evidence>
<reference evidence="1 2" key="1">
    <citation type="journal article" date="2007" name="Science">
        <title>Sea anemone genome reveals ancestral eumetazoan gene repertoire and genomic organization.</title>
        <authorList>
            <person name="Putnam N.H."/>
            <person name="Srivastava M."/>
            <person name="Hellsten U."/>
            <person name="Dirks B."/>
            <person name="Chapman J."/>
            <person name="Salamov A."/>
            <person name="Terry A."/>
            <person name="Shapiro H."/>
            <person name="Lindquist E."/>
            <person name="Kapitonov V.V."/>
            <person name="Jurka J."/>
            <person name="Genikhovich G."/>
            <person name="Grigoriev I.V."/>
            <person name="Lucas S.M."/>
            <person name="Steele R.E."/>
            <person name="Finnerty J.R."/>
            <person name="Technau U."/>
            <person name="Martindale M.Q."/>
            <person name="Rokhsar D.S."/>
        </authorList>
    </citation>
    <scope>NUCLEOTIDE SEQUENCE [LARGE SCALE GENOMIC DNA]</scope>
    <source>
        <strain evidence="2">CH2 X CH6</strain>
    </source>
</reference>
<keyword evidence="2" id="KW-1185">Reference proteome</keyword>
<name>A7STM5_NEMVE</name>
<gene>
    <name evidence="1" type="ORF">NEMVEDRAFT_v1g217317</name>
</gene>
<dbReference type="EMBL" id="DS469799">
    <property type="protein sequence ID" value="EDO32928.1"/>
    <property type="molecule type" value="Genomic_DNA"/>
</dbReference>
<dbReference type="Proteomes" id="UP000001593">
    <property type="component" value="Unassembled WGS sequence"/>
</dbReference>
<sequence>MAAENLQLEAAFLAFNAEFARNGFGQAPAGLLSILRHFRLREGEKVNEGRARLYKRLWCLLWFGSKKTLGADLPRWPTYVYPESLKAIVRLIVPGSVKDFEDPDHDSYIQMKPNKRERWVISDFNRRKRVGRPREQPVLADVEHCQDLEKAFDRVDRVPRDILWWAMRRLGLPEWFVSTIQAMYSHASILEALSADLRSGCPWELLYADDLVISSDSLDTLLAKLRIWKQGKGVRSNSIFCSGCSLWVHKSAATSLLSSTFQKL</sequence>
<accession>A7STM5</accession>
<organism evidence="1 2">
    <name type="scientific">Nematostella vectensis</name>
    <name type="common">Starlet sea anemone</name>
    <dbReference type="NCBI Taxonomy" id="45351"/>
    <lineage>
        <taxon>Eukaryota</taxon>
        <taxon>Metazoa</taxon>
        <taxon>Cnidaria</taxon>
        <taxon>Anthozoa</taxon>
        <taxon>Hexacorallia</taxon>
        <taxon>Actiniaria</taxon>
        <taxon>Edwardsiidae</taxon>
        <taxon>Nematostella</taxon>
    </lineage>
</organism>
<dbReference type="AlphaFoldDB" id="A7STM5"/>
<protein>
    <recommendedName>
        <fullName evidence="3">Reverse transcriptase domain-containing protein</fullName>
    </recommendedName>
</protein>